<accession>A0AAD3DLV2</accession>
<feature type="compositionally biased region" description="Pro residues" evidence="4">
    <location>
        <begin position="357"/>
        <end position="367"/>
    </location>
</feature>
<feature type="compositionally biased region" description="Low complexity" evidence="4">
    <location>
        <begin position="418"/>
        <end position="446"/>
    </location>
</feature>
<name>A0AAD3DLV2_9CHLO</name>
<dbReference type="PROSITE" id="PS50297">
    <property type="entry name" value="ANK_REP_REGION"/>
    <property type="match status" value="1"/>
</dbReference>
<dbReference type="SMART" id="SM00248">
    <property type="entry name" value="ANK"/>
    <property type="match status" value="3"/>
</dbReference>
<dbReference type="InterPro" id="IPR013083">
    <property type="entry name" value="Znf_RING/FYVE/PHD"/>
</dbReference>
<sequence length="758" mass="80016">MYGMPLGVHCVVSQCTRNAAIVSCSWSSAVARYTAAMGNSASLPEKVLLAVQRNDVYVFQTLVSEHRTADMDNPAARAHVLEHRDKYGRTPLLVAAAKNHYQILQQLISLGVDVHYINPARDSPGGALHEAAARRHEAAVELLLAAGANPFAGSASGRTALDEAVLSGHIGVVRTIEKYAEFTGAVSFKTRAMAGLSCKYKTRWVVLMPYFPFARVDGGTSAGGGSQAGAPPALKPRRCLWLYKDQGSVSPRCRLWVDGATVMTHGPAGTEGTLRLHTSHGEPVGDLATTFSHGYCISLRPADLTPAAAAVYHQLMSLLGALRPPQQPQVQQPATAAALATAASPLPQPLRHTPDAYPSPFPPPPAPQGMGYAVAQPLYPSSAAESMYGASGGGAPYEHAPSQSPPSQMTAPVPAPYPGAAGPCPMASPVSLHQHQQQEQRQYQQSYRRRPPGLGVCHQPPDPVSPHAAQQKQEEQQQLMRVSEGRRAAETMLSSGGEVFGENTIERMAALPGEPDEDFAARLASAITAASGQSLKHLYPQQAPRPVASPHTAAGLAPASSSMHENRLRPIPGTAPPSTAGTMPYGQNPLYVQSDPGGVNPFWDDRIPGGLPMCHLSPSSRQNQLEQLQRQTPTGPLDELDMDAINALIAAEAAAAPSTFDGGSHSGVTGAALQSPAPPLKQELPSAPPAPAREQQRPPTEPESETECIICLSAPKEVGFLHGDSVHRCVCRACSASVPVGSPCPVCRQAVERVIGVY</sequence>
<proteinExistence type="predicted"/>
<reference evidence="5 6" key="1">
    <citation type="journal article" date="2021" name="Sci. Rep.">
        <title>Genome sequencing of the multicellular alga Astrephomene provides insights into convergent evolution of germ-soma differentiation.</title>
        <authorList>
            <person name="Yamashita S."/>
            <person name="Yamamoto K."/>
            <person name="Matsuzaki R."/>
            <person name="Suzuki S."/>
            <person name="Yamaguchi H."/>
            <person name="Hirooka S."/>
            <person name="Minakuchi Y."/>
            <person name="Miyagishima S."/>
            <person name="Kawachi M."/>
            <person name="Toyoda A."/>
            <person name="Nozaki H."/>
        </authorList>
    </citation>
    <scope>NUCLEOTIDE SEQUENCE [LARGE SCALE GENOMIC DNA]</scope>
    <source>
        <strain evidence="5 6">NIES-4017</strain>
    </source>
</reference>
<dbReference type="InterPro" id="IPR036770">
    <property type="entry name" value="Ankyrin_rpt-contain_sf"/>
</dbReference>
<feature type="repeat" description="ANK" evidence="3">
    <location>
        <begin position="87"/>
        <end position="119"/>
    </location>
</feature>
<dbReference type="Proteomes" id="UP001054857">
    <property type="component" value="Unassembled WGS sequence"/>
</dbReference>
<organism evidence="5 6">
    <name type="scientific">Astrephomene gubernaculifera</name>
    <dbReference type="NCBI Taxonomy" id="47775"/>
    <lineage>
        <taxon>Eukaryota</taxon>
        <taxon>Viridiplantae</taxon>
        <taxon>Chlorophyta</taxon>
        <taxon>core chlorophytes</taxon>
        <taxon>Chlorophyceae</taxon>
        <taxon>CS clade</taxon>
        <taxon>Chlamydomonadales</taxon>
        <taxon>Astrephomenaceae</taxon>
        <taxon>Astrephomene</taxon>
    </lineage>
</organism>
<keyword evidence="2 3" id="KW-0040">ANK repeat</keyword>
<dbReference type="PANTHER" id="PTHR24171">
    <property type="entry name" value="ANKYRIN REPEAT DOMAIN-CONTAINING PROTEIN 39-RELATED"/>
    <property type="match status" value="1"/>
</dbReference>
<dbReference type="GO" id="GO:0004842">
    <property type="term" value="F:ubiquitin-protein transferase activity"/>
    <property type="evidence" value="ECO:0007669"/>
    <property type="project" value="TreeGrafter"/>
</dbReference>
<dbReference type="Gene3D" id="3.30.40.10">
    <property type="entry name" value="Zinc/RING finger domain, C3HC4 (zinc finger)"/>
    <property type="match status" value="1"/>
</dbReference>
<dbReference type="Pfam" id="PF13637">
    <property type="entry name" value="Ank_4"/>
    <property type="match status" value="1"/>
</dbReference>
<feature type="region of interest" description="Disordered" evidence="4">
    <location>
        <begin position="658"/>
        <end position="702"/>
    </location>
</feature>
<feature type="compositionally biased region" description="Polar residues" evidence="4">
    <location>
        <begin position="618"/>
        <end position="634"/>
    </location>
</feature>
<keyword evidence="1" id="KW-0677">Repeat</keyword>
<dbReference type="PANTHER" id="PTHR24171:SF8">
    <property type="entry name" value="BRCA1-ASSOCIATED RING DOMAIN PROTEIN 1"/>
    <property type="match status" value="1"/>
</dbReference>
<dbReference type="SUPFAM" id="SSF48403">
    <property type="entry name" value="Ankyrin repeat"/>
    <property type="match status" value="1"/>
</dbReference>
<feature type="region of interest" description="Disordered" evidence="4">
    <location>
        <begin position="543"/>
        <end position="584"/>
    </location>
</feature>
<feature type="region of interest" description="Disordered" evidence="4">
    <location>
        <begin position="618"/>
        <end position="638"/>
    </location>
</feature>
<evidence type="ECO:0000313" key="6">
    <source>
        <dbReference type="Proteomes" id="UP001054857"/>
    </source>
</evidence>
<dbReference type="EMBL" id="BMAR01000005">
    <property type="protein sequence ID" value="GFR43157.1"/>
    <property type="molecule type" value="Genomic_DNA"/>
</dbReference>
<evidence type="ECO:0000256" key="2">
    <source>
        <dbReference type="ARBA" id="ARBA00023043"/>
    </source>
</evidence>
<keyword evidence="6" id="KW-1185">Reference proteome</keyword>
<dbReference type="InterPro" id="IPR002110">
    <property type="entry name" value="Ankyrin_rpt"/>
</dbReference>
<dbReference type="GO" id="GO:0085020">
    <property type="term" value="P:protein K6-linked ubiquitination"/>
    <property type="evidence" value="ECO:0007669"/>
    <property type="project" value="TreeGrafter"/>
</dbReference>
<protein>
    <submittedName>
        <fullName evidence="5">Uncharacterized protein</fullName>
    </submittedName>
</protein>
<evidence type="ECO:0000313" key="5">
    <source>
        <dbReference type="EMBL" id="GFR43157.1"/>
    </source>
</evidence>
<dbReference type="Gene3D" id="1.25.40.20">
    <property type="entry name" value="Ankyrin repeat-containing domain"/>
    <property type="match status" value="1"/>
</dbReference>
<feature type="compositionally biased region" description="Polar residues" evidence="4">
    <location>
        <begin position="401"/>
        <end position="410"/>
    </location>
</feature>
<dbReference type="Pfam" id="PF00023">
    <property type="entry name" value="Ank"/>
    <property type="match status" value="1"/>
</dbReference>
<comment type="caution">
    <text evidence="5">The sequence shown here is derived from an EMBL/GenBank/DDBJ whole genome shotgun (WGS) entry which is preliminary data.</text>
</comment>
<evidence type="ECO:0000256" key="4">
    <source>
        <dbReference type="SAM" id="MobiDB-lite"/>
    </source>
</evidence>
<feature type="region of interest" description="Disordered" evidence="4">
    <location>
        <begin position="346"/>
        <end position="369"/>
    </location>
</feature>
<evidence type="ECO:0000256" key="3">
    <source>
        <dbReference type="PROSITE-ProRule" id="PRU00023"/>
    </source>
</evidence>
<dbReference type="PROSITE" id="PS50088">
    <property type="entry name" value="ANK_REPEAT"/>
    <property type="match status" value="1"/>
</dbReference>
<dbReference type="AlphaFoldDB" id="A0AAD3DLV2"/>
<evidence type="ECO:0000256" key="1">
    <source>
        <dbReference type="ARBA" id="ARBA00022737"/>
    </source>
</evidence>
<dbReference type="Pfam" id="PF13920">
    <property type="entry name" value="zf-C3HC4_3"/>
    <property type="match status" value="1"/>
</dbReference>
<feature type="region of interest" description="Disordered" evidence="4">
    <location>
        <begin position="388"/>
        <end position="485"/>
    </location>
</feature>
<gene>
    <name evidence="5" type="ORF">Agub_g4203</name>
</gene>